<keyword evidence="2" id="KW-1185">Reference proteome</keyword>
<gene>
    <name evidence="1" type="ORF">MLD38_011137</name>
</gene>
<reference evidence="2" key="1">
    <citation type="journal article" date="2023" name="Front. Plant Sci.">
        <title>Chromosomal-level genome assembly of Melastoma candidum provides insights into trichome evolution.</title>
        <authorList>
            <person name="Zhong Y."/>
            <person name="Wu W."/>
            <person name="Sun C."/>
            <person name="Zou P."/>
            <person name="Liu Y."/>
            <person name="Dai S."/>
            <person name="Zhou R."/>
        </authorList>
    </citation>
    <scope>NUCLEOTIDE SEQUENCE [LARGE SCALE GENOMIC DNA]</scope>
</reference>
<sequence length="474" mass="53707">MDSGLSDPLPPHVVFYPFPIQSHVNTTMSLAELLCLAGFRITFVISEHGHSRLAQYTDTLRRLSASYREEFVFKVVPDGLDPDAPRSDDNLWKIYDNYQKDAGSLFRELNGASPVTCIIADGLMTFSIDVAEELGIPLIVFRLIGPQCFWTYFNVPQMIETGDLPIKGEEDMEAFIRCSDLPSFCRVADPLDPFLQYIIAETLQTKRAQALVFNTFDQLDRTVLEHVRKHFPNVYTVGPLHKHLKLRLAQVSGAQSQVQFNSFWQVDRSCIAWLNKQPPRSVIYVSFGSLTRMTREQLMGFWHGLVNSGQRFLWVIRPDLVAGHEQGSEPIELRKATEERGYMVGWAPQEEVLEHSAVGAFLTHSGWNSTLESLVAGVPMLCWPYYADQQLNSRVVSEAWKAGLDMKDICDREVMQKMVNDLMVDRKEEFLSSTGKISKAAKDAVTEGGSSWESLDCLIEDIKAMRACSYRCLQ</sequence>
<dbReference type="EMBL" id="CM042883">
    <property type="protein sequence ID" value="KAI4372959.1"/>
    <property type="molecule type" value="Genomic_DNA"/>
</dbReference>
<evidence type="ECO:0000313" key="1">
    <source>
        <dbReference type="EMBL" id="KAI4372959.1"/>
    </source>
</evidence>
<protein>
    <submittedName>
        <fullName evidence="1">Uncharacterized protein</fullName>
    </submittedName>
</protein>
<accession>A0ACB9R262</accession>
<name>A0ACB9R262_9MYRT</name>
<organism evidence="1 2">
    <name type="scientific">Melastoma candidum</name>
    <dbReference type="NCBI Taxonomy" id="119954"/>
    <lineage>
        <taxon>Eukaryota</taxon>
        <taxon>Viridiplantae</taxon>
        <taxon>Streptophyta</taxon>
        <taxon>Embryophyta</taxon>
        <taxon>Tracheophyta</taxon>
        <taxon>Spermatophyta</taxon>
        <taxon>Magnoliopsida</taxon>
        <taxon>eudicotyledons</taxon>
        <taxon>Gunneridae</taxon>
        <taxon>Pentapetalae</taxon>
        <taxon>rosids</taxon>
        <taxon>malvids</taxon>
        <taxon>Myrtales</taxon>
        <taxon>Melastomataceae</taxon>
        <taxon>Melastomatoideae</taxon>
        <taxon>Melastomateae</taxon>
        <taxon>Melastoma</taxon>
    </lineage>
</organism>
<dbReference type="Proteomes" id="UP001057402">
    <property type="component" value="Chromosome 4"/>
</dbReference>
<comment type="caution">
    <text evidence="1">The sequence shown here is derived from an EMBL/GenBank/DDBJ whole genome shotgun (WGS) entry which is preliminary data.</text>
</comment>
<evidence type="ECO:0000313" key="2">
    <source>
        <dbReference type="Proteomes" id="UP001057402"/>
    </source>
</evidence>
<proteinExistence type="predicted"/>